<dbReference type="STRING" id="1050202.GCA_000384035_00500"/>
<dbReference type="InParanoid" id="A0A2T0GST8"/>
<evidence type="ECO:0000313" key="3">
    <source>
        <dbReference type="Proteomes" id="UP000239352"/>
    </source>
</evidence>
<reference evidence="1 3" key="1">
    <citation type="submission" date="2018-03" db="EMBL/GenBank/DDBJ databases">
        <title>Actinopolyspora mortivallis from Sahara, screening for active biomolecules.</title>
        <authorList>
            <person name="Selama O."/>
            <person name="Wellington E.M.H."/>
            <person name="Hacene H."/>
        </authorList>
    </citation>
    <scope>NUCLEOTIDE SEQUENCE [LARGE SCALE GENOMIC DNA]</scope>
    <source>
        <strain evidence="1 3">M5A</strain>
    </source>
</reference>
<dbReference type="Proteomes" id="UP000239352">
    <property type="component" value="Unassembled WGS sequence"/>
</dbReference>
<sequence>MGRYFLRWGDVAEDAYKKLPGTQQRAVDKRMAQLAENPKDGSSYDPTTDRWTTTADSGSIMIVFALHDNTLRITILRLV</sequence>
<dbReference type="AlphaFoldDB" id="A0A2T0GST8"/>
<evidence type="ECO:0008006" key="4">
    <source>
        <dbReference type="Google" id="ProtNLM"/>
    </source>
</evidence>
<evidence type="ECO:0000313" key="1">
    <source>
        <dbReference type="EMBL" id="PRW62182.1"/>
    </source>
</evidence>
<dbReference type="EMBL" id="PVSR01000039">
    <property type="protein sequence ID" value="PRW62182.1"/>
    <property type="molecule type" value="Genomic_DNA"/>
</dbReference>
<accession>A0A2T0GST8</accession>
<name>A0A2T0GST8_ACTMO</name>
<proteinExistence type="predicted"/>
<dbReference type="RefSeq" id="WP_106114873.1">
    <property type="nucleotide sequence ID" value="NZ_PVSR01000038.1"/>
</dbReference>
<dbReference type="Gene3D" id="3.30.2310.20">
    <property type="entry name" value="RelE-like"/>
    <property type="match status" value="1"/>
</dbReference>
<protein>
    <recommendedName>
        <fullName evidence="4">Addiction module toxin RelE</fullName>
    </recommendedName>
</protein>
<gene>
    <name evidence="2" type="ORF">CEP50_16630</name>
    <name evidence="1" type="ORF">CEP50_16770</name>
</gene>
<evidence type="ECO:0000313" key="2">
    <source>
        <dbReference type="EMBL" id="PRW62228.1"/>
    </source>
</evidence>
<comment type="caution">
    <text evidence="1">The sequence shown here is derived from an EMBL/GenBank/DDBJ whole genome shotgun (WGS) entry which is preliminary data.</text>
</comment>
<keyword evidence="3" id="KW-1185">Reference proteome</keyword>
<dbReference type="InterPro" id="IPR035093">
    <property type="entry name" value="RelE/ParE_toxin_dom_sf"/>
</dbReference>
<dbReference type="EMBL" id="PVSR01000038">
    <property type="protein sequence ID" value="PRW62228.1"/>
    <property type="molecule type" value="Genomic_DNA"/>
</dbReference>
<organism evidence="1 3">
    <name type="scientific">Actinopolyspora mortivallis</name>
    <dbReference type="NCBI Taxonomy" id="33906"/>
    <lineage>
        <taxon>Bacteria</taxon>
        <taxon>Bacillati</taxon>
        <taxon>Actinomycetota</taxon>
        <taxon>Actinomycetes</taxon>
        <taxon>Actinopolysporales</taxon>
        <taxon>Actinopolysporaceae</taxon>
        <taxon>Actinopolyspora</taxon>
    </lineage>
</organism>